<dbReference type="SUPFAM" id="SSF52009">
    <property type="entry name" value="Phosphohistidine domain"/>
    <property type="match status" value="1"/>
</dbReference>
<comment type="pathway">
    <text evidence="3">Carbohydrate biosynthesis; gluconeogenesis.</text>
</comment>
<evidence type="ECO:0000256" key="3">
    <source>
        <dbReference type="ARBA" id="ARBA00004742"/>
    </source>
</evidence>
<dbReference type="SUPFAM" id="SSF56059">
    <property type="entry name" value="Glutathione synthetase ATP-binding domain-like"/>
    <property type="match status" value="1"/>
</dbReference>
<dbReference type="InterPro" id="IPR036637">
    <property type="entry name" value="Phosphohistidine_dom_sf"/>
</dbReference>
<dbReference type="AlphaFoldDB" id="A0A7K4HR99"/>
<dbReference type="OrthoDB" id="23397at2157"/>
<dbReference type="InterPro" id="IPR002192">
    <property type="entry name" value="PPDK_AMP/ATP-bd"/>
</dbReference>
<evidence type="ECO:0000256" key="1">
    <source>
        <dbReference type="ARBA" id="ARBA00001946"/>
    </source>
</evidence>
<dbReference type="PANTHER" id="PTHR43030">
    <property type="entry name" value="PHOSPHOENOLPYRUVATE SYNTHASE"/>
    <property type="match status" value="1"/>
</dbReference>
<evidence type="ECO:0000256" key="11">
    <source>
        <dbReference type="ARBA" id="ARBA00022842"/>
    </source>
</evidence>
<keyword evidence="8" id="KW-0547">Nucleotide-binding</keyword>
<evidence type="ECO:0000256" key="12">
    <source>
        <dbReference type="ARBA" id="ARBA00033470"/>
    </source>
</evidence>
<keyword evidence="10" id="KW-0067">ATP-binding</keyword>
<comment type="similarity">
    <text evidence="4">Belongs to the PEP-utilizing enzyme family.</text>
</comment>
<evidence type="ECO:0000256" key="13">
    <source>
        <dbReference type="ARBA" id="ARBA00047700"/>
    </source>
</evidence>
<evidence type="ECO:0000256" key="9">
    <source>
        <dbReference type="ARBA" id="ARBA00022777"/>
    </source>
</evidence>
<dbReference type="Gene3D" id="3.30.470.20">
    <property type="entry name" value="ATP-grasp fold, B domain"/>
    <property type="match status" value="1"/>
</dbReference>
<dbReference type="Pfam" id="PF01326">
    <property type="entry name" value="PPDK_N"/>
    <property type="match status" value="1"/>
</dbReference>
<feature type="domain" description="PEP-utilising enzyme mobile" evidence="14">
    <location>
        <begin position="640"/>
        <end position="710"/>
    </location>
</feature>
<keyword evidence="11" id="KW-0460">Magnesium</keyword>
<evidence type="ECO:0000313" key="17">
    <source>
        <dbReference type="Proteomes" id="UP000570823"/>
    </source>
</evidence>
<evidence type="ECO:0000259" key="14">
    <source>
        <dbReference type="Pfam" id="PF00391"/>
    </source>
</evidence>
<dbReference type="InterPro" id="IPR013815">
    <property type="entry name" value="ATP_grasp_subdomain_1"/>
</dbReference>
<evidence type="ECO:0000256" key="10">
    <source>
        <dbReference type="ARBA" id="ARBA00022840"/>
    </source>
</evidence>
<reference evidence="16 17" key="1">
    <citation type="submission" date="2020-06" db="EMBL/GenBank/DDBJ databases">
        <title>Methanofollis fontis sp. nov., a methanogen isolated from marine sediments near a cold seep at Four-Way Closure Ridge offshore southwestern Taiwan.</title>
        <authorList>
            <person name="Chen S.-C."/>
            <person name="Teng N.-H."/>
            <person name="Lin Y.-S."/>
            <person name="Lai M.-C."/>
            <person name="Chen H.-H."/>
            <person name="Wang C.-C."/>
        </authorList>
    </citation>
    <scope>NUCLEOTIDE SEQUENCE [LARGE SCALE GENOMIC DNA]</scope>
    <source>
        <strain evidence="16 17">DSM 2702</strain>
    </source>
</reference>
<dbReference type="Gene3D" id="3.30.1490.20">
    <property type="entry name" value="ATP-grasp fold, A domain"/>
    <property type="match status" value="1"/>
</dbReference>
<protein>
    <recommendedName>
        <fullName evidence="5">pyruvate, water dikinase</fullName>
        <ecNumber evidence="5">2.7.9.2</ecNumber>
    </recommendedName>
    <alternativeName>
        <fullName evidence="12">Pyruvate, water dikinase</fullName>
    </alternativeName>
</protein>
<comment type="catalytic activity">
    <reaction evidence="13">
        <text>pyruvate + ATP + H2O = phosphoenolpyruvate + AMP + phosphate + 2 H(+)</text>
        <dbReference type="Rhea" id="RHEA:11364"/>
        <dbReference type="ChEBI" id="CHEBI:15361"/>
        <dbReference type="ChEBI" id="CHEBI:15377"/>
        <dbReference type="ChEBI" id="CHEBI:15378"/>
        <dbReference type="ChEBI" id="CHEBI:30616"/>
        <dbReference type="ChEBI" id="CHEBI:43474"/>
        <dbReference type="ChEBI" id="CHEBI:58702"/>
        <dbReference type="ChEBI" id="CHEBI:456215"/>
        <dbReference type="EC" id="2.7.9.2"/>
    </reaction>
</comment>
<dbReference type="Gene3D" id="3.50.30.10">
    <property type="entry name" value="Phosphohistidine domain"/>
    <property type="match status" value="1"/>
</dbReference>
<dbReference type="RefSeq" id="WP_176788995.1">
    <property type="nucleotide sequence ID" value="NZ_JABXWR010000001.1"/>
</dbReference>
<evidence type="ECO:0000259" key="15">
    <source>
        <dbReference type="Pfam" id="PF01326"/>
    </source>
</evidence>
<accession>A0A7K4HR99</accession>
<dbReference type="GO" id="GO:0046872">
    <property type="term" value="F:metal ion binding"/>
    <property type="evidence" value="ECO:0007669"/>
    <property type="project" value="UniProtKB-KW"/>
</dbReference>
<sequence length="732" mass="80719">MNEYLAPLEDLPSDALSLCGGKALNLGRLMRSGIRVPPGICVTTDAYSSYIDETGIRGRIILELARKDFRDMRWEEVWDAALRIRTLFSRTPLPPGLHDHLAAAIGSRFGERPIVVRSSSVAEDSVAASFAGIHESFVNIGGVEVIIDHIRLVWTSLWSDAALLYRQEIGLEPASSAMAVVLQEIVVGESSGILFTVNPLDEDETIIEAVWGLNQGLVDGAVEPDRWVIDRRTGQAVSHQPPSERGEMVVPVLAGVAVRQTTPDRAGRPPLTDRDIRSLLEIGHTAEEIFGAPQDIEWTKTENGIVVLQARPVTARERTDRRQYYLGLKRSRLRLRALQQEIEGRWLPGMIEEGQRLAETVLLAMDDQALAAAIQGRQERQREWEKIYLTYFIPFAHGVRLFGTFYNDTVHPADPYEFVDLLVGGRLISLERNRDLTEMAAEVRLNPAALNGIVLNTPEDPLNTRFSRFLTRYGGALGDDEEVRRGIIGVIREMASGHRSERHGDERSVDLRERFLSHVSVEGRADAEELLALARRSYELRDNDNHALDRIVGEVRRAVAEGRKRLHSRGIETDDDTPAEEVARALRERGYVPGRPAVRTADAAESGVQARQITGQPASRGAACGPACVIRASADLFRVKSGDVLVCDAIEPGMTFVIPLCAAVVERRGGMLIHGAIIAREYGIPCVTGIPRATGVIRDGEQVCVDGYQGIVTIRHPVEPALRAVPAEIRGG</sequence>
<evidence type="ECO:0000256" key="5">
    <source>
        <dbReference type="ARBA" id="ARBA00011996"/>
    </source>
</evidence>
<keyword evidence="6" id="KW-0808">Transferase</keyword>
<dbReference type="InterPro" id="IPR006319">
    <property type="entry name" value="PEP_synth"/>
</dbReference>
<evidence type="ECO:0000256" key="7">
    <source>
        <dbReference type="ARBA" id="ARBA00022723"/>
    </source>
</evidence>
<dbReference type="InterPro" id="IPR008279">
    <property type="entry name" value="PEP-util_enz_mobile_dom"/>
</dbReference>
<dbReference type="GO" id="GO:0005524">
    <property type="term" value="F:ATP binding"/>
    <property type="evidence" value="ECO:0007669"/>
    <property type="project" value="UniProtKB-KW"/>
</dbReference>
<feature type="domain" description="Pyruvate phosphate dikinase AMP/ATP-binding" evidence="15">
    <location>
        <begin position="18"/>
        <end position="321"/>
    </location>
</feature>
<dbReference type="PANTHER" id="PTHR43030:SF1">
    <property type="entry name" value="PHOSPHOENOLPYRUVATE SYNTHASE"/>
    <property type="match status" value="1"/>
</dbReference>
<keyword evidence="9" id="KW-0418">Kinase</keyword>
<evidence type="ECO:0000256" key="2">
    <source>
        <dbReference type="ARBA" id="ARBA00002988"/>
    </source>
</evidence>
<organism evidence="16 17">
    <name type="scientific">Methanofollis tationis</name>
    <dbReference type="NCBI Taxonomy" id="81417"/>
    <lineage>
        <taxon>Archaea</taxon>
        <taxon>Methanobacteriati</taxon>
        <taxon>Methanobacteriota</taxon>
        <taxon>Stenosarchaea group</taxon>
        <taxon>Methanomicrobia</taxon>
        <taxon>Methanomicrobiales</taxon>
        <taxon>Methanomicrobiaceae</taxon>
        <taxon>Methanofollis</taxon>
    </lineage>
</organism>
<comment type="cofactor">
    <cofactor evidence="1">
        <name>Mg(2+)</name>
        <dbReference type="ChEBI" id="CHEBI:18420"/>
    </cofactor>
</comment>
<keyword evidence="17" id="KW-1185">Reference proteome</keyword>
<dbReference type="Proteomes" id="UP000570823">
    <property type="component" value="Unassembled WGS sequence"/>
</dbReference>
<keyword evidence="7" id="KW-0479">Metal-binding</keyword>
<dbReference type="GO" id="GO:0008986">
    <property type="term" value="F:pyruvate, water dikinase activity"/>
    <property type="evidence" value="ECO:0007669"/>
    <property type="project" value="UniProtKB-EC"/>
</dbReference>
<comment type="function">
    <text evidence="2">Catalyzes the phosphorylation of pyruvate to phosphoenolpyruvate.</text>
</comment>
<comment type="caution">
    <text evidence="16">The sequence shown here is derived from an EMBL/GenBank/DDBJ whole genome shotgun (WGS) entry which is preliminary data.</text>
</comment>
<gene>
    <name evidence="16" type="ORF">HWN36_08805</name>
</gene>
<dbReference type="EC" id="2.7.9.2" evidence="5"/>
<evidence type="ECO:0000256" key="4">
    <source>
        <dbReference type="ARBA" id="ARBA00007837"/>
    </source>
</evidence>
<evidence type="ECO:0000313" key="16">
    <source>
        <dbReference type="EMBL" id="NVO67400.1"/>
    </source>
</evidence>
<dbReference type="Pfam" id="PF00391">
    <property type="entry name" value="PEP-utilizers"/>
    <property type="match status" value="1"/>
</dbReference>
<evidence type="ECO:0000256" key="8">
    <source>
        <dbReference type="ARBA" id="ARBA00022741"/>
    </source>
</evidence>
<evidence type="ECO:0000256" key="6">
    <source>
        <dbReference type="ARBA" id="ARBA00022679"/>
    </source>
</evidence>
<dbReference type="EMBL" id="JABXWR010000001">
    <property type="protein sequence ID" value="NVO67400.1"/>
    <property type="molecule type" value="Genomic_DNA"/>
</dbReference>
<name>A0A7K4HR99_9EURY</name>
<proteinExistence type="inferred from homology"/>